<dbReference type="STRING" id="44689.Q54JC1"/>
<dbReference type="InterPro" id="IPR023635">
    <property type="entry name" value="Peptide_deformylase"/>
</dbReference>
<dbReference type="dictyBase" id="DDB_G0288157"/>
<dbReference type="SMR" id="Q54JC1"/>
<keyword evidence="5" id="KW-1185">Reference proteome</keyword>
<dbReference type="InParanoid" id="Q54JC1"/>
<dbReference type="PhylomeDB" id="Q54JC1"/>
<dbReference type="PaxDb" id="44689-DDB0187806"/>
<dbReference type="PANTHER" id="PTHR10458">
    <property type="entry name" value="PEPTIDE DEFORMYLASE"/>
    <property type="match status" value="1"/>
</dbReference>
<dbReference type="VEuPathDB" id="AmoebaDB:DDB_G0288157"/>
<evidence type="ECO:0000256" key="1">
    <source>
        <dbReference type="ARBA" id="ARBA00010759"/>
    </source>
</evidence>
<keyword evidence="3" id="KW-0378">Hydrolase</keyword>
<keyword evidence="3" id="KW-0648">Protein biosynthesis</keyword>
<accession>Q54JC1</accession>
<dbReference type="OMA" id="PSYEPIG"/>
<dbReference type="HOGENOM" id="CLU_1144337_0_0_1"/>
<dbReference type="Proteomes" id="UP000002195">
    <property type="component" value="Unassembled WGS sequence"/>
</dbReference>
<name>Q54JC1_DICDI</name>
<dbReference type="FunCoup" id="Q54JC1">
    <property type="interactions" value="71"/>
</dbReference>
<dbReference type="InterPro" id="IPR036821">
    <property type="entry name" value="Peptide_deformylase_sf"/>
</dbReference>
<dbReference type="SUPFAM" id="SSF56420">
    <property type="entry name" value="Peptide deformylase"/>
    <property type="match status" value="2"/>
</dbReference>
<keyword evidence="3" id="KW-0479">Metal-binding</keyword>
<dbReference type="EC" id="3.5.1.88" evidence="2 3"/>
<dbReference type="RefSeq" id="XP_636872.1">
    <property type="nucleotide sequence ID" value="XM_631780.1"/>
</dbReference>
<dbReference type="GO" id="GO:0042586">
    <property type="term" value="F:peptide deformylase activity"/>
    <property type="evidence" value="ECO:0007669"/>
    <property type="project" value="UniProtKB-EC"/>
</dbReference>
<dbReference type="GO" id="GO:0006412">
    <property type="term" value="P:translation"/>
    <property type="evidence" value="ECO:0007669"/>
    <property type="project" value="UniProtKB-KW"/>
</dbReference>
<evidence type="ECO:0000256" key="2">
    <source>
        <dbReference type="ARBA" id="ARBA00012175"/>
    </source>
</evidence>
<comment type="caution">
    <text evidence="4">The sequence shown here is derived from an EMBL/GenBank/DDBJ whole genome shotgun (WGS) entry which is preliminary data.</text>
</comment>
<dbReference type="AlphaFoldDB" id="Q54JC1"/>
<comment type="similarity">
    <text evidence="1 3">Belongs to the polypeptide deformylase family.</text>
</comment>
<protein>
    <recommendedName>
        <fullName evidence="2 3">Peptide deformylase</fullName>
        <ecNumber evidence="2 3">3.5.1.88</ecNumber>
    </recommendedName>
</protein>
<dbReference type="GO" id="GO:0046872">
    <property type="term" value="F:metal ion binding"/>
    <property type="evidence" value="ECO:0007669"/>
    <property type="project" value="UniProtKB-KW"/>
</dbReference>
<dbReference type="eggNOG" id="KOG3137">
    <property type="taxonomic scope" value="Eukaryota"/>
</dbReference>
<dbReference type="GeneID" id="8626484"/>
<evidence type="ECO:0000313" key="5">
    <source>
        <dbReference type="Proteomes" id="UP000002195"/>
    </source>
</evidence>
<reference evidence="4 5" key="1">
    <citation type="journal article" date="2005" name="Nature">
        <title>The genome of the social amoeba Dictyostelium discoideum.</title>
        <authorList>
            <consortium name="The Dictyostelium discoideum Sequencing Consortium"/>
            <person name="Eichinger L."/>
            <person name="Pachebat J.A."/>
            <person name="Glockner G."/>
            <person name="Rajandream M.A."/>
            <person name="Sucgang R."/>
            <person name="Berriman M."/>
            <person name="Song J."/>
            <person name="Olsen R."/>
            <person name="Szafranski K."/>
            <person name="Xu Q."/>
            <person name="Tunggal B."/>
            <person name="Kummerfeld S."/>
            <person name="Madera M."/>
            <person name="Konfortov B.A."/>
            <person name="Rivero F."/>
            <person name="Bankier A.T."/>
            <person name="Lehmann R."/>
            <person name="Hamlin N."/>
            <person name="Davies R."/>
            <person name="Gaudet P."/>
            <person name="Fey P."/>
            <person name="Pilcher K."/>
            <person name="Chen G."/>
            <person name="Saunders D."/>
            <person name="Sodergren E."/>
            <person name="Davis P."/>
            <person name="Kerhornou A."/>
            <person name="Nie X."/>
            <person name="Hall N."/>
            <person name="Anjard C."/>
            <person name="Hemphill L."/>
            <person name="Bason N."/>
            <person name="Farbrother P."/>
            <person name="Desany B."/>
            <person name="Just E."/>
            <person name="Morio T."/>
            <person name="Rost R."/>
            <person name="Churcher C."/>
            <person name="Cooper J."/>
            <person name="Haydock S."/>
            <person name="van Driessche N."/>
            <person name="Cronin A."/>
            <person name="Goodhead I."/>
            <person name="Muzny D."/>
            <person name="Mourier T."/>
            <person name="Pain A."/>
            <person name="Lu M."/>
            <person name="Harper D."/>
            <person name="Lindsay R."/>
            <person name="Hauser H."/>
            <person name="James K."/>
            <person name="Quiles M."/>
            <person name="Madan Babu M."/>
            <person name="Saito T."/>
            <person name="Buchrieser C."/>
            <person name="Wardroper A."/>
            <person name="Felder M."/>
            <person name="Thangavelu M."/>
            <person name="Johnson D."/>
            <person name="Knights A."/>
            <person name="Loulseged H."/>
            <person name="Mungall K."/>
            <person name="Oliver K."/>
            <person name="Price C."/>
            <person name="Quail M.A."/>
            <person name="Urushihara H."/>
            <person name="Hernandez J."/>
            <person name="Rabbinowitsch E."/>
            <person name="Steffen D."/>
            <person name="Sanders M."/>
            <person name="Ma J."/>
            <person name="Kohara Y."/>
            <person name="Sharp S."/>
            <person name="Simmonds M."/>
            <person name="Spiegler S."/>
            <person name="Tivey A."/>
            <person name="Sugano S."/>
            <person name="White B."/>
            <person name="Walker D."/>
            <person name="Woodward J."/>
            <person name="Winckler T."/>
            <person name="Tanaka Y."/>
            <person name="Shaulsky G."/>
            <person name="Schleicher M."/>
            <person name="Weinstock G."/>
            <person name="Rosenthal A."/>
            <person name="Cox E.C."/>
            <person name="Chisholm R.L."/>
            <person name="Gibbs R."/>
            <person name="Loomis W.F."/>
            <person name="Platzer M."/>
            <person name="Kay R.R."/>
            <person name="Williams J."/>
            <person name="Dear P.H."/>
            <person name="Noegel A.A."/>
            <person name="Barrell B."/>
            <person name="Kuspa A."/>
        </authorList>
    </citation>
    <scope>NUCLEOTIDE SEQUENCE [LARGE SCALE GENOMIC DNA]</scope>
    <source>
        <strain evidence="4 5">AX4</strain>
    </source>
</reference>
<comment type="function">
    <text evidence="3">Removes the formyl group from the N-terminal Met of newly synthesized proteins.</text>
</comment>
<sequence length="243" mass="27971">MEIVNISKNIVKVGNKLLREKALPWSKEELNDVRRVEKLLEKMYKEMKDCTGTGIAAPQIGVNKQLFLLELPSQEGLNCPNFPLTAFFNPKIKLIDQDVTKPSRRTITDFKKFLHGSEKLLNLSQYKTKFQTEESTLPTIPTENNTITMLESCLSVPNIFAHVQRSKRCIITFLDITGKERIIEADGILAACFQHEYDHLLGKIFIDRIDKSELSNKLIYTTELTEDNLREIFKLHGDFQIIK</sequence>
<organism evidence="4 5">
    <name type="scientific">Dictyostelium discoideum</name>
    <name type="common">Social amoeba</name>
    <dbReference type="NCBI Taxonomy" id="44689"/>
    <lineage>
        <taxon>Eukaryota</taxon>
        <taxon>Amoebozoa</taxon>
        <taxon>Evosea</taxon>
        <taxon>Eumycetozoa</taxon>
        <taxon>Dictyostelia</taxon>
        <taxon>Dictyosteliales</taxon>
        <taxon>Dictyosteliaceae</taxon>
        <taxon>Dictyostelium</taxon>
    </lineage>
</organism>
<dbReference type="EMBL" id="AAFI02000109">
    <property type="protein sequence ID" value="EAL63366.1"/>
    <property type="molecule type" value="Genomic_DNA"/>
</dbReference>
<dbReference type="PANTHER" id="PTHR10458:SF22">
    <property type="entry name" value="PEPTIDE DEFORMYLASE"/>
    <property type="match status" value="1"/>
</dbReference>
<dbReference type="KEGG" id="ddi:DDB_G0288157"/>
<dbReference type="Pfam" id="PF01327">
    <property type="entry name" value="Pep_deformylase"/>
    <property type="match status" value="1"/>
</dbReference>
<dbReference type="CDD" id="cd00487">
    <property type="entry name" value="Pep_deformylase"/>
    <property type="match status" value="1"/>
</dbReference>
<comment type="catalytic activity">
    <reaction evidence="3">
        <text>N-terminal N-formyl-L-methionyl-[peptide] + H2O = N-terminal L-methionyl-[peptide] + formate</text>
        <dbReference type="Rhea" id="RHEA:24420"/>
        <dbReference type="Rhea" id="RHEA-COMP:10639"/>
        <dbReference type="Rhea" id="RHEA-COMP:10640"/>
        <dbReference type="ChEBI" id="CHEBI:15377"/>
        <dbReference type="ChEBI" id="CHEBI:15740"/>
        <dbReference type="ChEBI" id="CHEBI:49298"/>
        <dbReference type="ChEBI" id="CHEBI:64731"/>
        <dbReference type="EC" id="3.5.1.88"/>
    </reaction>
</comment>
<evidence type="ECO:0000313" key="4">
    <source>
        <dbReference type="EMBL" id="EAL63366.1"/>
    </source>
</evidence>
<evidence type="ECO:0000256" key="3">
    <source>
        <dbReference type="RuleBase" id="RU362111"/>
    </source>
</evidence>
<dbReference type="HAMAP" id="MF_00163">
    <property type="entry name" value="Pep_deformylase"/>
    <property type="match status" value="1"/>
</dbReference>
<dbReference type="PRINTS" id="PR01576">
    <property type="entry name" value="PDEFORMYLASE"/>
</dbReference>
<dbReference type="Gene3D" id="3.90.45.10">
    <property type="entry name" value="Peptide deformylase"/>
    <property type="match status" value="1"/>
</dbReference>
<proteinExistence type="inferred from homology"/>
<gene>
    <name evidence="4" type="ORF">DDB_G0288157</name>
</gene>